<dbReference type="SUPFAM" id="SSF51120">
    <property type="entry name" value="beta-Roll"/>
    <property type="match status" value="1"/>
</dbReference>
<proteinExistence type="predicted"/>
<keyword evidence="3" id="KW-1185">Reference proteome</keyword>
<reference evidence="2 3" key="1">
    <citation type="submission" date="2020-07" db="EMBL/GenBank/DDBJ databases">
        <title>Novel species isolated from subtropical streams in China.</title>
        <authorList>
            <person name="Lu H."/>
        </authorList>
    </citation>
    <scope>NUCLEOTIDE SEQUENCE [LARGE SCALE GENOMIC DNA]</scope>
    <source>
        <strain evidence="2 3">FT3S</strain>
    </source>
</reference>
<dbReference type="Gene3D" id="2.150.10.10">
    <property type="entry name" value="Serralysin-like metalloprotease, C-terminal"/>
    <property type="match status" value="1"/>
</dbReference>
<dbReference type="InterPro" id="IPR011049">
    <property type="entry name" value="Serralysin-like_metalloprot_C"/>
</dbReference>
<gene>
    <name evidence="2" type="ORF">H3H36_25000</name>
</gene>
<dbReference type="Proteomes" id="UP000566711">
    <property type="component" value="Unassembled WGS sequence"/>
</dbReference>
<comment type="caution">
    <text evidence="2">The sequence shown here is derived from an EMBL/GenBank/DDBJ whole genome shotgun (WGS) entry which is preliminary data.</text>
</comment>
<dbReference type="Pfam" id="PF13946">
    <property type="entry name" value="DUF4214"/>
    <property type="match status" value="1"/>
</dbReference>
<accession>A0A7W2EMM7</accession>
<protein>
    <submittedName>
        <fullName evidence="2">DUF4214 domain-containing protein</fullName>
    </submittedName>
</protein>
<dbReference type="InterPro" id="IPR025282">
    <property type="entry name" value="DUF4214"/>
</dbReference>
<feature type="domain" description="DUF4214" evidence="1">
    <location>
        <begin position="61"/>
        <end position="120"/>
    </location>
</feature>
<dbReference type="RefSeq" id="WP_182220764.1">
    <property type="nucleotide sequence ID" value="NZ_JACEZS010000036.1"/>
</dbReference>
<dbReference type="EMBL" id="JACEZS010000036">
    <property type="protein sequence ID" value="MBA5608606.1"/>
    <property type="molecule type" value="Genomic_DNA"/>
</dbReference>
<dbReference type="PRINTS" id="PR00313">
    <property type="entry name" value="CABNDNGRPT"/>
</dbReference>
<sequence length="1201" mass="116504">MAAADYTALVQQIYISYFGRPADLIGLKNVSAQLDALHAPTDLAGLLTASKTNAALATLINSFGTSTESVSLYGTDTLAFVSAVFVNVLNRAADFSGLLFWAGEIDAGRLSKGAAALNIALGAMQNTSAQGLLDAAVLANKTTIATNFTNALDTTDEILAYQGAAAATAARNMLSTVTSTTVPADFQSTVTSTLSSLVSSATTAKATTYTLTKGIDAFTGGSADDIFNGVIDGTTNAVASTFSALDTIKGGLGNDTLNLNVLNGNGGANTAVAALPNVTVDGVEKAVIRAAVGLTADVSGWTGLTNVSVTQGKAVTLVAAGTTDVSVNGADGAISLNGGADQTVSTAGVNTDVTLGYTTVGTGAVSVSHSAQGSGNISIDGGTSVSVTAGEATTGTINIGQGGDATDQPSGAISVTTVGKAYLATDTAVVRGAIQVTGGTSVTINEKATSSDAAAATDISLVGHTVVQSAVTVTAGAATTSVSVTETPEVSAVDAVPATVGVKQVDTVTFVAMAATETMTVGGLTFTAAKALTAAQVAAAFANLSAGAIAGAAPAGNGSYTGVFSGSYSTGAVVTTGTVATVDATATDAATGHTPIAVYDTANAGDVAAVNKTAGLTNVDAKTGVLGVRSGAVTINGAIAGADKLASVTLDGIGAASSITSDALTSLTLAHSNENVTVTNNGATALTMYLNGLGASGHVSSVALGSTYTSLVINATGADSYVDLTAGGLTTVTIGGDHALDLSNSTMGNVQTVNVTGAASVTGDATGAGMTAVNTSATIGTSVVQLDATRTTYTGGVGVDIVTLTTTAPSKAITLGAGDDTLALATGTTTASAVLDGGAGTDTLAMASADAASASTGTAFADKITGFEHLKLGAVANAASDSVNLANLDGMSYVVSAGGVGTGALTLTHMANGGTLELTGAATSTTVTMSDATGTADSFNVITKVTAADTSFGVVAVAGVETVNVSAIDTDVTATGYGVQHAGLILTDAAAKTVHLSGNAGLVLALDPSDVALTLIDGSAMTGSLQTATVAGAAAAAVLKGGAGDDVLGALHAGDTLVGGAGADMLVASASLVTMTGGAGNDLFVIATPPGNVNAYATITDATAGDMIGLAQVGSVTFAQTKLALGATAVFQDYANAAVTGTSQGDTVWFQFGGDTYIVQHAYASTEAAFMNGTDLIVKLTGLVDLSHASLSADHATLLIG</sequence>
<evidence type="ECO:0000313" key="2">
    <source>
        <dbReference type="EMBL" id="MBA5608606.1"/>
    </source>
</evidence>
<organism evidence="2 3">
    <name type="scientific">Rugamonas fusca</name>
    <dbReference type="NCBI Taxonomy" id="2758568"/>
    <lineage>
        <taxon>Bacteria</taxon>
        <taxon>Pseudomonadati</taxon>
        <taxon>Pseudomonadota</taxon>
        <taxon>Betaproteobacteria</taxon>
        <taxon>Burkholderiales</taxon>
        <taxon>Oxalobacteraceae</taxon>
        <taxon>Telluria group</taxon>
        <taxon>Rugamonas</taxon>
    </lineage>
</organism>
<dbReference type="AlphaFoldDB" id="A0A7W2EMM7"/>
<evidence type="ECO:0000313" key="3">
    <source>
        <dbReference type="Proteomes" id="UP000566711"/>
    </source>
</evidence>
<name>A0A7W2EMM7_9BURK</name>
<evidence type="ECO:0000259" key="1">
    <source>
        <dbReference type="Pfam" id="PF13946"/>
    </source>
</evidence>